<dbReference type="AlphaFoldDB" id="A0A0R3MB93"/>
<feature type="region of interest" description="Disordered" evidence="1">
    <location>
        <begin position="114"/>
        <end position="134"/>
    </location>
</feature>
<dbReference type="EMBL" id="LLYB01000118">
    <property type="protein sequence ID" value="KRR17570.1"/>
    <property type="molecule type" value="Genomic_DNA"/>
</dbReference>
<evidence type="ECO:0000256" key="1">
    <source>
        <dbReference type="SAM" id="MobiDB-lite"/>
    </source>
</evidence>
<gene>
    <name evidence="2" type="ORF">CQ14_25870</name>
</gene>
<accession>A0A0R3MB93</accession>
<sequence length="150" mass="16395">MKEVPMRTERAKGDADYFQRRRHAAHGHNTVALAVAALTQRTGIVLACQREPSNIVLATRLGGRPHRIGNWPNGVIGNHIAIIYDETPTSGPGTVEDEAVAELISKTLARRPKAAIRRSVRPSKGTETAKKYRSLPVPTLRSAASLYPQL</sequence>
<evidence type="ECO:0000313" key="3">
    <source>
        <dbReference type="Proteomes" id="UP000051660"/>
    </source>
</evidence>
<name>A0A0R3MB93_9BRAD</name>
<evidence type="ECO:0000313" key="2">
    <source>
        <dbReference type="EMBL" id="KRR17570.1"/>
    </source>
</evidence>
<proteinExistence type="predicted"/>
<organism evidence="2 3">
    <name type="scientific">Bradyrhizobium lablabi</name>
    <dbReference type="NCBI Taxonomy" id="722472"/>
    <lineage>
        <taxon>Bacteria</taxon>
        <taxon>Pseudomonadati</taxon>
        <taxon>Pseudomonadota</taxon>
        <taxon>Alphaproteobacteria</taxon>
        <taxon>Hyphomicrobiales</taxon>
        <taxon>Nitrobacteraceae</taxon>
        <taxon>Bradyrhizobium</taxon>
    </lineage>
</organism>
<protein>
    <submittedName>
        <fullName evidence="2">Uncharacterized protein</fullName>
    </submittedName>
</protein>
<comment type="caution">
    <text evidence="2">The sequence shown here is derived from an EMBL/GenBank/DDBJ whole genome shotgun (WGS) entry which is preliminary data.</text>
</comment>
<dbReference type="Proteomes" id="UP000051660">
    <property type="component" value="Unassembled WGS sequence"/>
</dbReference>
<reference evidence="2 3" key="1">
    <citation type="submission" date="2014-03" db="EMBL/GenBank/DDBJ databases">
        <title>Bradyrhizobium valentinum sp. nov., isolated from effective nodules of Lupinus mariae-josephae, a lupine endemic of basic-lime soils in Eastern Spain.</title>
        <authorList>
            <person name="Duran D."/>
            <person name="Rey L."/>
            <person name="Navarro A."/>
            <person name="Busquets A."/>
            <person name="Imperial J."/>
            <person name="Ruiz-Argueso T."/>
        </authorList>
    </citation>
    <scope>NUCLEOTIDE SEQUENCE [LARGE SCALE GENOMIC DNA]</scope>
    <source>
        <strain evidence="2 3">CCBAU 23086</strain>
    </source>
</reference>